<evidence type="ECO:0000313" key="1">
    <source>
        <dbReference type="EMBL" id="NYR16399.1"/>
    </source>
</evidence>
<organism evidence="1 2">
    <name type="scientific">Pyrobaculum arsenaticum</name>
    <dbReference type="NCBI Taxonomy" id="121277"/>
    <lineage>
        <taxon>Archaea</taxon>
        <taxon>Thermoproteota</taxon>
        <taxon>Thermoprotei</taxon>
        <taxon>Thermoproteales</taxon>
        <taxon>Thermoproteaceae</taxon>
        <taxon>Pyrobaculum</taxon>
    </lineage>
</organism>
<sequence>MDISVAVSQLEVLLPKLTKMSPEKKMALLYKLREELDYENFREVAALLAINLSRGENPKRWSLPDLEEVVSEEQLEAVEDLIEGDIEDVEEVEGDEYLGQRVVERVWRSTI</sequence>
<evidence type="ECO:0000313" key="2">
    <source>
        <dbReference type="Proteomes" id="UP000554766"/>
    </source>
</evidence>
<dbReference type="EMBL" id="JAAVJF010000005">
    <property type="protein sequence ID" value="NYR16399.1"/>
    <property type="molecule type" value="Genomic_DNA"/>
</dbReference>
<dbReference type="AlphaFoldDB" id="A0A7L4PBQ7"/>
<dbReference type="Proteomes" id="UP000554766">
    <property type="component" value="Unassembled WGS sequence"/>
</dbReference>
<name>A0A7L4PBQ7_9CREN</name>
<keyword evidence="2" id="KW-1185">Reference proteome</keyword>
<comment type="caution">
    <text evidence="1">The sequence shown here is derived from an EMBL/GenBank/DDBJ whole genome shotgun (WGS) entry which is preliminary data.</text>
</comment>
<protein>
    <submittedName>
        <fullName evidence="1">Uncharacterized protein</fullName>
    </submittedName>
</protein>
<reference evidence="1 2" key="1">
    <citation type="journal article" date="2020" name="Nat. Commun.">
        <title>The structures of two archaeal type IV pili illuminate evolutionary relationships.</title>
        <authorList>
            <person name="Wang F."/>
            <person name="Baquero D.P."/>
            <person name="Su Z."/>
            <person name="Beltran L.C."/>
            <person name="Prangishvili D."/>
            <person name="Krupovic M."/>
            <person name="Egelman E.H."/>
        </authorList>
    </citation>
    <scope>NUCLEOTIDE SEQUENCE [LARGE SCALE GENOMIC DNA]</scope>
    <source>
        <strain evidence="1 2">2GA</strain>
    </source>
</reference>
<gene>
    <name evidence="1" type="ORF">HC235_10755</name>
</gene>
<proteinExistence type="predicted"/>
<accession>A0A7L4PBQ7</accession>